<accession>A0A6G1HNQ3</accession>
<name>A0A6G1HNQ3_9PEZI</name>
<organism evidence="2 3">
    <name type="scientific">Trichodelitschia bisporula</name>
    <dbReference type="NCBI Taxonomy" id="703511"/>
    <lineage>
        <taxon>Eukaryota</taxon>
        <taxon>Fungi</taxon>
        <taxon>Dikarya</taxon>
        <taxon>Ascomycota</taxon>
        <taxon>Pezizomycotina</taxon>
        <taxon>Dothideomycetes</taxon>
        <taxon>Dothideomycetes incertae sedis</taxon>
        <taxon>Phaeotrichales</taxon>
        <taxon>Phaeotrichaceae</taxon>
        <taxon>Trichodelitschia</taxon>
    </lineage>
</organism>
<evidence type="ECO:0000313" key="2">
    <source>
        <dbReference type="EMBL" id="KAF2397650.1"/>
    </source>
</evidence>
<feature type="compositionally biased region" description="Pro residues" evidence="1">
    <location>
        <begin position="1"/>
        <end position="12"/>
    </location>
</feature>
<evidence type="ECO:0000313" key="3">
    <source>
        <dbReference type="Proteomes" id="UP000799640"/>
    </source>
</evidence>
<dbReference type="Proteomes" id="UP000799640">
    <property type="component" value="Unassembled WGS sequence"/>
</dbReference>
<feature type="compositionally biased region" description="Low complexity" evidence="1">
    <location>
        <begin position="38"/>
        <end position="54"/>
    </location>
</feature>
<feature type="compositionally biased region" description="Low complexity" evidence="1">
    <location>
        <begin position="108"/>
        <end position="130"/>
    </location>
</feature>
<sequence>MTSSPRLPPSTPPRSASPLQLIDHDSPLSFANLTISQPPLLDTPLDETPLQRPLTPRRPSPPLPSTPPHSSPNLHPTTQPRPRPRSPYSRPRAPTSTPMVRAHSSPALSSPISTLRPPSPLRSPLRTRSPLRGEEWPAPITGNHPHAPLAGSEISSISEDAELELTPRDPPSPYHGHTFPRRRRPASPLSGGLGSAPPPAAGGLGASLLAAPTSAPQSASASPVFGGGRGKFDEAFGGDLGYVYARSASSSMPSTPTSVRSRSPSISSLETIPDSPDAEEAAVEQERLERGRQVLRGEEPRRGSLDGRGGGGFGRDKRKRWSVCGAEKRGDLNLETIWED</sequence>
<feature type="compositionally biased region" description="Low complexity" evidence="1">
    <location>
        <begin position="248"/>
        <end position="271"/>
    </location>
</feature>
<feature type="compositionally biased region" description="Low complexity" evidence="1">
    <location>
        <begin position="71"/>
        <end position="98"/>
    </location>
</feature>
<proteinExistence type="predicted"/>
<feature type="compositionally biased region" description="Basic and acidic residues" evidence="1">
    <location>
        <begin position="284"/>
        <end position="305"/>
    </location>
</feature>
<feature type="compositionally biased region" description="Low complexity" evidence="1">
    <location>
        <begin position="206"/>
        <end position="223"/>
    </location>
</feature>
<dbReference type="EMBL" id="ML996702">
    <property type="protein sequence ID" value="KAF2397650.1"/>
    <property type="molecule type" value="Genomic_DNA"/>
</dbReference>
<dbReference type="OrthoDB" id="5400063at2759"/>
<keyword evidence="3" id="KW-1185">Reference proteome</keyword>
<evidence type="ECO:0000256" key="1">
    <source>
        <dbReference type="SAM" id="MobiDB-lite"/>
    </source>
</evidence>
<feature type="compositionally biased region" description="Pro residues" evidence="1">
    <location>
        <begin position="56"/>
        <end position="70"/>
    </location>
</feature>
<protein>
    <recommendedName>
        <fullName evidence="4">Basic proline-rich protein</fullName>
    </recommendedName>
</protein>
<gene>
    <name evidence="2" type="ORF">EJ06DRAFT_130072</name>
</gene>
<feature type="region of interest" description="Disordered" evidence="1">
    <location>
        <begin position="248"/>
        <end position="318"/>
    </location>
</feature>
<evidence type="ECO:0008006" key="4">
    <source>
        <dbReference type="Google" id="ProtNLM"/>
    </source>
</evidence>
<feature type="region of interest" description="Disordered" evidence="1">
    <location>
        <begin position="1"/>
        <end position="231"/>
    </location>
</feature>
<dbReference type="AlphaFoldDB" id="A0A6G1HNQ3"/>
<reference evidence="2" key="1">
    <citation type="journal article" date="2020" name="Stud. Mycol.">
        <title>101 Dothideomycetes genomes: a test case for predicting lifestyles and emergence of pathogens.</title>
        <authorList>
            <person name="Haridas S."/>
            <person name="Albert R."/>
            <person name="Binder M."/>
            <person name="Bloem J."/>
            <person name="Labutti K."/>
            <person name="Salamov A."/>
            <person name="Andreopoulos B."/>
            <person name="Baker S."/>
            <person name="Barry K."/>
            <person name="Bills G."/>
            <person name="Bluhm B."/>
            <person name="Cannon C."/>
            <person name="Castanera R."/>
            <person name="Culley D."/>
            <person name="Daum C."/>
            <person name="Ezra D."/>
            <person name="Gonzalez J."/>
            <person name="Henrissat B."/>
            <person name="Kuo A."/>
            <person name="Liang C."/>
            <person name="Lipzen A."/>
            <person name="Lutzoni F."/>
            <person name="Magnuson J."/>
            <person name="Mondo S."/>
            <person name="Nolan M."/>
            <person name="Ohm R."/>
            <person name="Pangilinan J."/>
            <person name="Park H.-J."/>
            <person name="Ramirez L."/>
            <person name="Alfaro M."/>
            <person name="Sun H."/>
            <person name="Tritt A."/>
            <person name="Yoshinaga Y."/>
            <person name="Zwiers L.-H."/>
            <person name="Turgeon B."/>
            <person name="Goodwin S."/>
            <person name="Spatafora J."/>
            <person name="Crous P."/>
            <person name="Grigoriev I."/>
        </authorList>
    </citation>
    <scope>NUCLEOTIDE SEQUENCE</scope>
    <source>
        <strain evidence="2">CBS 262.69</strain>
    </source>
</reference>